<evidence type="ECO:0000313" key="2">
    <source>
        <dbReference type="Proteomes" id="UP000054560"/>
    </source>
</evidence>
<dbReference type="GeneID" id="25912978"/>
<accession>A0A0L0FG20</accession>
<keyword evidence="2" id="KW-1185">Reference proteome</keyword>
<dbReference type="AlphaFoldDB" id="A0A0L0FG20"/>
<organism evidence="1 2">
    <name type="scientific">Sphaeroforma arctica JP610</name>
    <dbReference type="NCBI Taxonomy" id="667725"/>
    <lineage>
        <taxon>Eukaryota</taxon>
        <taxon>Ichthyosporea</taxon>
        <taxon>Ichthyophonida</taxon>
        <taxon>Sphaeroforma</taxon>
    </lineage>
</organism>
<proteinExistence type="predicted"/>
<gene>
    <name evidence="1" type="ORF">SARC_12474</name>
</gene>
<dbReference type="EMBL" id="KQ243923">
    <property type="protein sequence ID" value="KNC74993.1"/>
    <property type="molecule type" value="Genomic_DNA"/>
</dbReference>
<sequence>MYVILDTEARGLRSSKVLVQGQNTGPVNVTAYLSEDGYGSHQIRAKKDFIVIDPFNVIPEAKQIVFPLGDVQYHLFKRDHEVIIPDPQYLWEVHDENIAHVSFDGEAHGMTVLGTTSFDVVDAFMQINNVTREVEVIAPETLSTSLRHVATEAIDECDTTLHLNSHDPWFLLEHHAYDWTVSVCA</sequence>
<dbReference type="Proteomes" id="UP000054560">
    <property type="component" value="Unassembled WGS sequence"/>
</dbReference>
<reference evidence="1 2" key="1">
    <citation type="submission" date="2011-02" db="EMBL/GenBank/DDBJ databases">
        <title>The Genome Sequence of Sphaeroforma arctica JP610.</title>
        <authorList>
            <consortium name="The Broad Institute Genome Sequencing Platform"/>
            <person name="Russ C."/>
            <person name="Cuomo C."/>
            <person name="Young S.K."/>
            <person name="Zeng Q."/>
            <person name="Gargeya S."/>
            <person name="Alvarado L."/>
            <person name="Berlin A."/>
            <person name="Chapman S.B."/>
            <person name="Chen Z."/>
            <person name="Freedman E."/>
            <person name="Gellesch M."/>
            <person name="Goldberg J."/>
            <person name="Griggs A."/>
            <person name="Gujja S."/>
            <person name="Heilman E."/>
            <person name="Heiman D."/>
            <person name="Howarth C."/>
            <person name="Mehta T."/>
            <person name="Neiman D."/>
            <person name="Pearson M."/>
            <person name="Roberts A."/>
            <person name="Saif S."/>
            <person name="Shea T."/>
            <person name="Shenoy N."/>
            <person name="Sisk P."/>
            <person name="Stolte C."/>
            <person name="Sykes S."/>
            <person name="White J."/>
            <person name="Yandava C."/>
            <person name="Burger G."/>
            <person name="Gray M.W."/>
            <person name="Holland P.W.H."/>
            <person name="King N."/>
            <person name="Lang F.B.F."/>
            <person name="Roger A.J."/>
            <person name="Ruiz-Trillo I."/>
            <person name="Haas B."/>
            <person name="Nusbaum C."/>
            <person name="Birren B."/>
        </authorList>
    </citation>
    <scope>NUCLEOTIDE SEQUENCE [LARGE SCALE GENOMIC DNA]</scope>
    <source>
        <strain evidence="1 2">JP610</strain>
    </source>
</reference>
<dbReference type="RefSeq" id="XP_014148895.1">
    <property type="nucleotide sequence ID" value="XM_014293420.1"/>
</dbReference>
<name>A0A0L0FG20_9EUKA</name>
<evidence type="ECO:0000313" key="1">
    <source>
        <dbReference type="EMBL" id="KNC74993.1"/>
    </source>
</evidence>
<protein>
    <submittedName>
        <fullName evidence="1">Uncharacterized protein</fullName>
    </submittedName>
</protein>
<feature type="non-terminal residue" evidence="1">
    <location>
        <position position="185"/>
    </location>
</feature>